<dbReference type="RefSeq" id="WP_249915817.1">
    <property type="nucleotide sequence ID" value="NZ_JAMGBB010000001.1"/>
</dbReference>
<keyword evidence="1" id="KW-1133">Transmembrane helix</keyword>
<dbReference type="InterPro" id="IPR009495">
    <property type="entry name" value="NrsF"/>
</dbReference>
<feature type="transmembrane region" description="Helical" evidence="1">
    <location>
        <begin position="165"/>
        <end position="183"/>
    </location>
</feature>
<organism evidence="2 3">
    <name type="scientific">Sphingomonas brevis</name>
    <dbReference type="NCBI Taxonomy" id="2908206"/>
    <lineage>
        <taxon>Bacteria</taxon>
        <taxon>Pseudomonadati</taxon>
        <taxon>Pseudomonadota</taxon>
        <taxon>Alphaproteobacteria</taxon>
        <taxon>Sphingomonadales</taxon>
        <taxon>Sphingomonadaceae</taxon>
        <taxon>Sphingomonas</taxon>
    </lineage>
</organism>
<sequence>MTSVQRPTDELVQSLVSGLRPVPRAAVALRLALGATAGAAISVVLLISIVGMRPDLGVVVNSVRFWSKASYMIVTAGISLLVAARLARPGSSTNILWLLPIPLLIYLPAATFELVRTTPADRMALVLGHGWQLCTWLVLALSIPIYAGLWWAFQSFAPTRMEATGAVTGLCASAIAGVIYCLHCPTDTAVFALVWYTLAFAVAAIVGRRFGPRLLHW</sequence>
<proteinExistence type="predicted"/>
<keyword evidence="1" id="KW-0812">Transmembrane</keyword>
<feature type="transmembrane region" description="Helical" evidence="1">
    <location>
        <begin position="189"/>
        <end position="207"/>
    </location>
</feature>
<name>A0ABT0SBE0_9SPHN</name>
<feature type="transmembrane region" description="Helical" evidence="1">
    <location>
        <begin position="135"/>
        <end position="153"/>
    </location>
</feature>
<dbReference type="Proteomes" id="UP001165383">
    <property type="component" value="Unassembled WGS sequence"/>
</dbReference>
<keyword evidence="1" id="KW-0472">Membrane</keyword>
<protein>
    <submittedName>
        <fullName evidence="2">DUF1109 domain-containing protein</fullName>
    </submittedName>
</protein>
<feature type="transmembrane region" description="Helical" evidence="1">
    <location>
        <begin position="94"/>
        <end position="115"/>
    </location>
</feature>
<keyword evidence="3" id="KW-1185">Reference proteome</keyword>
<accession>A0ABT0SBE0</accession>
<reference evidence="2" key="1">
    <citation type="submission" date="2022-05" db="EMBL/GenBank/DDBJ databases">
        <authorList>
            <person name="Jo J.-H."/>
            <person name="Im W.-T."/>
        </authorList>
    </citation>
    <scope>NUCLEOTIDE SEQUENCE</scope>
    <source>
        <strain evidence="2">RB56-2</strain>
    </source>
</reference>
<comment type="caution">
    <text evidence="2">The sequence shown here is derived from an EMBL/GenBank/DDBJ whole genome shotgun (WGS) entry which is preliminary data.</text>
</comment>
<feature type="transmembrane region" description="Helical" evidence="1">
    <location>
        <begin position="69"/>
        <end position="87"/>
    </location>
</feature>
<evidence type="ECO:0000313" key="2">
    <source>
        <dbReference type="EMBL" id="MCL6741434.1"/>
    </source>
</evidence>
<evidence type="ECO:0000256" key="1">
    <source>
        <dbReference type="SAM" id="Phobius"/>
    </source>
</evidence>
<dbReference type="Pfam" id="PF06532">
    <property type="entry name" value="NrsF"/>
    <property type="match status" value="1"/>
</dbReference>
<gene>
    <name evidence="2" type="ORF">LZ518_09855</name>
</gene>
<dbReference type="EMBL" id="JAMGBB010000001">
    <property type="protein sequence ID" value="MCL6741434.1"/>
    <property type="molecule type" value="Genomic_DNA"/>
</dbReference>
<feature type="transmembrane region" description="Helical" evidence="1">
    <location>
        <begin position="27"/>
        <end position="49"/>
    </location>
</feature>
<evidence type="ECO:0000313" key="3">
    <source>
        <dbReference type="Proteomes" id="UP001165383"/>
    </source>
</evidence>